<gene>
    <name evidence="1" type="ORF">SAMN06265337_3813</name>
</gene>
<name>A0A212UGG3_9BACT</name>
<proteinExistence type="predicted"/>
<organism evidence="1 2">
    <name type="scientific">Hymenobacter gelipurpurascens</name>
    <dbReference type="NCBI Taxonomy" id="89968"/>
    <lineage>
        <taxon>Bacteria</taxon>
        <taxon>Pseudomonadati</taxon>
        <taxon>Bacteroidota</taxon>
        <taxon>Cytophagia</taxon>
        <taxon>Cytophagales</taxon>
        <taxon>Hymenobacteraceae</taxon>
        <taxon>Hymenobacter</taxon>
    </lineage>
</organism>
<dbReference type="AlphaFoldDB" id="A0A212UGG3"/>
<keyword evidence="2" id="KW-1185">Reference proteome</keyword>
<dbReference type="Proteomes" id="UP000198131">
    <property type="component" value="Unassembled WGS sequence"/>
</dbReference>
<evidence type="ECO:0000313" key="1">
    <source>
        <dbReference type="EMBL" id="SNC77231.1"/>
    </source>
</evidence>
<evidence type="ECO:0000313" key="2">
    <source>
        <dbReference type="Proteomes" id="UP000198131"/>
    </source>
</evidence>
<protein>
    <submittedName>
        <fullName evidence="1">Rho-binding antiterminator</fullName>
    </submittedName>
</protein>
<reference evidence="2" key="1">
    <citation type="submission" date="2017-06" db="EMBL/GenBank/DDBJ databases">
        <authorList>
            <person name="Varghese N."/>
            <person name="Submissions S."/>
        </authorList>
    </citation>
    <scope>NUCLEOTIDE SEQUENCE [LARGE SCALE GENOMIC DNA]</scope>
    <source>
        <strain evidence="2">DSM 11116</strain>
    </source>
</reference>
<dbReference type="RefSeq" id="WP_170934859.1">
    <property type="nucleotide sequence ID" value="NZ_FYEW01000003.1"/>
</dbReference>
<dbReference type="EMBL" id="FYEW01000003">
    <property type="protein sequence ID" value="SNC77231.1"/>
    <property type="molecule type" value="Genomic_DNA"/>
</dbReference>
<accession>A0A212UGG3</accession>
<sequence>MPLSHLLAQPSLSAELQRLLPPGHCGVLVYRMPGTSAEFSVRSTILGLLRRGKVDYIRLAEGCELRLDWLVAVDGQRLAA</sequence>